<dbReference type="InterPro" id="IPR001173">
    <property type="entry name" value="Glyco_trans_2-like"/>
</dbReference>
<evidence type="ECO:0000256" key="3">
    <source>
        <dbReference type="ARBA" id="ARBA00022679"/>
    </source>
</evidence>
<proteinExistence type="inferred from homology"/>
<keyword evidence="3 5" id="KW-0808">Transferase</keyword>
<dbReference type="Gene3D" id="3.90.550.10">
    <property type="entry name" value="Spore Coat Polysaccharide Biosynthesis Protein SpsA, Chain A"/>
    <property type="match status" value="1"/>
</dbReference>
<dbReference type="PANTHER" id="PTHR43685">
    <property type="entry name" value="GLYCOSYLTRANSFERASE"/>
    <property type="match status" value="1"/>
</dbReference>
<name>A0A0U5L4G9_9GAMM</name>
<dbReference type="Proteomes" id="UP000059419">
    <property type="component" value="Chromosome 1"/>
</dbReference>
<dbReference type="SUPFAM" id="SSF53448">
    <property type="entry name" value="Nucleotide-diphospho-sugar transferases"/>
    <property type="match status" value="1"/>
</dbReference>
<protein>
    <submittedName>
        <fullName evidence="5">Glycosyl transferase family protein</fullName>
        <ecNumber evidence="5">2.4.1.41</ecNumber>
    </submittedName>
</protein>
<keyword evidence="6" id="KW-1185">Reference proteome</keyword>
<accession>A0A0U5L4G9</accession>
<reference evidence="6" key="1">
    <citation type="submission" date="2015-11" db="EMBL/GenBank/DDBJ databases">
        <authorList>
            <person name="Blom J."/>
        </authorList>
    </citation>
    <scope>NUCLEOTIDE SEQUENCE [LARGE SCALE GENOMIC DNA]</scope>
</reference>
<evidence type="ECO:0000256" key="2">
    <source>
        <dbReference type="ARBA" id="ARBA00022676"/>
    </source>
</evidence>
<dbReference type="AlphaFoldDB" id="A0A0U5L4G9"/>
<dbReference type="OrthoDB" id="9801954at2"/>
<organism evidence="5 6">
    <name type="scientific">Duffyella gerundensis</name>
    <dbReference type="NCBI Taxonomy" id="1619313"/>
    <lineage>
        <taxon>Bacteria</taxon>
        <taxon>Pseudomonadati</taxon>
        <taxon>Pseudomonadota</taxon>
        <taxon>Gammaproteobacteria</taxon>
        <taxon>Enterobacterales</taxon>
        <taxon>Erwiniaceae</taxon>
        <taxon>Duffyella</taxon>
    </lineage>
</organism>
<dbReference type="InterPro" id="IPR029044">
    <property type="entry name" value="Nucleotide-diphossugar_trans"/>
</dbReference>
<gene>
    <name evidence="5" type="ORF">EM595_1830</name>
</gene>
<dbReference type="CDD" id="cd00761">
    <property type="entry name" value="Glyco_tranf_GTA_type"/>
    <property type="match status" value="1"/>
</dbReference>
<dbReference type="STRING" id="1619313.EM595_1830"/>
<dbReference type="InterPro" id="IPR050834">
    <property type="entry name" value="Glycosyltransf_2"/>
</dbReference>
<dbReference type="KEGG" id="ege:EM595_1830"/>
<keyword evidence="2 5" id="KW-0328">Glycosyltransferase</keyword>
<dbReference type="Pfam" id="PF00535">
    <property type="entry name" value="Glycos_transf_2"/>
    <property type="match status" value="1"/>
</dbReference>
<evidence type="ECO:0000313" key="6">
    <source>
        <dbReference type="Proteomes" id="UP000059419"/>
    </source>
</evidence>
<evidence type="ECO:0000259" key="4">
    <source>
        <dbReference type="Pfam" id="PF00535"/>
    </source>
</evidence>
<evidence type="ECO:0000256" key="1">
    <source>
        <dbReference type="ARBA" id="ARBA00006739"/>
    </source>
</evidence>
<dbReference type="EMBL" id="LN907827">
    <property type="protein sequence ID" value="CUU24064.1"/>
    <property type="molecule type" value="Genomic_DNA"/>
</dbReference>
<dbReference type="PATRIC" id="fig|1619313.3.peg.1899"/>
<evidence type="ECO:0000313" key="5">
    <source>
        <dbReference type="EMBL" id="CUU24064.1"/>
    </source>
</evidence>
<feature type="domain" description="Glycosyltransferase 2-like" evidence="4">
    <location>
        <begin position="5"/>
        <end position="162"/>
    </location>
</feature>
<comment type="similarity">
    <text evidence="1">Belongs to the glycosyltransferase 2 family.</text>
</comment>
<dbReference type="PANTHER" id="PTHR43685:SF5">
    <property type="entry name" value="GLYCOSYLTRANSFERASE EPSE-RELATED"/>
    <property type="match status" value="1"/>
</dbReference>
<dbReference type="GO" id="GO:0004653">
    <property type="term" value="F:polypeptide N-acetylgalactosaminyltransferase activity"/>
    <property type="evidence" value="ECO:0007669"/>
    <property type="project" value="UniProtKB-EC"/>
</dbReference>
<dbReference type="EC" id="2.4.1.41" evidence="5"/>
<dbReference type="RefSeq" id="WP_067430679.1">
    <property type="nucleotide sequence ID" value="NZ_LN907827.1"/>
</dbReference>
<sequence>MPAVTVLLPVFNGAEFIQESVDSILAQTLPDMELLVIDDGSHDDTRDILARIDHPRFRTLLLAENGGAANALNQGWQQSDSDFVALMDADDIALPQRLEKQLQLMKSRPRVAACGAQMRMFGSHYNRVILPQQDGAIKANLLAAVSNIANPTALIRRRTLDKLGVRWDPAMQGIFDWAFWCELMLHKAELANHPDELLRYRIHPQQQSRDQRPLRPLFMQTRLKLMAQLFPRLSEEQHRTAEPLLQWVNPPGMSIAALQTGLTVLEQLLGQPASALGESRAARDALILRCITRWQEALERAG</sequence>